<keyword evidence="6 10" id="KW-1133">Transmembrane helix</keyword>
<feature type="domain" description="Fatty acid hydroxylase" evidence="11">
    <location>
        <begin position="141"/>
        <end position="275"/>
    </location>
</feature>
<dbReference type="InterPro" id="IPR021940">
    <property type="entry name" value="CER1-like_C"/>
</dbReference>
<evidence type="ECO:0000256" key="6">
    <source>
        <dbReference type="ARBA" id="ARBA00022989"/>
    </source>
</evidence>
<protein>
    <recommendedName>
        <fullName evidence="3">aldehyde oxygenase (deformylating)</fullName>
        <ecNumber evidence="3">4.1.99.5</ecNumber>
    </recommendedName>
</protein>
<keyword evidence="8" id="KW-0456">Lyase</keyword>
<evidence type="ECO:0000256" key="1">
    <source>
        <dbReference type="ARBA" id="ARBA00004477"/>
    </source>
</evidence>
<dbReference type="STRING" id="29655.A0A0K9P7K5"/>
<dbReference type="GO" id="GO:0005789">
    <property type="term" value="C:endoplasmic reticulum membrane"/>
    <property type="evidence" value="ECO:0007669"/>
    <property type="project" value="UniProtKB-SubCell"/>
</dbReference>
<dbReference type="InterPro" id="IPR050307">
    <property type="entry name" value="Sterol_Desaturase_Related"/>
</dbReference>
<comment type="catalytic activity">
    <reaction evidence="9">
        <text>a long-chain fatty aldehyde + 2 NADPH + O2 + H(+) = a long-chain alkane + formate + 2 NADP(+) + H2O</text>
        <dbReference type="Rhea" id="RHEA:21440"/>
        <dbReference type="ChEBI" id="CHEBI:15377"/>
        <dbReference type="ChEBI" id="CHEBI:15378"/>
        <dbReference type="ChEBI" id="CHEBI:15379"/>
        <dbReference type="ChEBI" id="CHEBI:15740"/>
        <dbReference type="ChEBI" id="CHEBI:17176"/>
        <dbReference type="ChEBI" id="CHEBI:57783"/>
        <dbReference type="ChEBI" id="CHEBI:58349"/>
        <dbReference type="ChEBI" id="CHEBI:83563"/>
        <dbReference type="EC" id="4.1.99.5"/>
    </reaction>
</comment>
<keyword evidence="5" id="KW-0256">Endoplasmic reticulum</keyword>
<feature type="domain" description="Very-long-chain aldehyde decarbonylase CER1-like C-terminal" evidence="12">
    <location>
        <begin position="461"/>
        <end position="631"/>
    </location>
</feature>
<dbReference type="GO" id="GO:0008610">
    <property type="term" value="P:lipid biosynthetic process"/>
    <property type="evidence" value="ECO:0007669"/>
    <property type="project" value="InterPro"/>
</dbReference>
<dbReference type="PANTHER" id="PTHR11863">
    <property type="entry name" value="STEROL DESATURASE"/>
    <property type="match status" value="1"/>
</dbReference>
<sequence length="634" mass="73444">MASTPGLFTEWPWKRLGNFKYVLLAPLLVHTVYSTMKKKEKGEDLDLFEISIIPMQILRVIHTQFWITLSRIQTGKSTNNRIVSKSLEFEQVDRERNWDDQIVLTTFVLYIINMMIPVVEKMPWYDTRGILLTIFIHSGPVEFLYYWFHRALHHHFLYSRYHSHHHASIVTEPITAVIHPFAEEVVYFILFAIPLLTIALTKTGSIIAFGGYILYIDFMNYLGHCNFEMVPNWMFQAFPPLKYLMYTPSYHSLHHTQFRTNYCLFMPFYDHIYGTVDKSTDDLYKQHSLKSVVKKECKEITQVVHLTHPTSLLSIYQLRIGFASLASKPYRSMLPYAWMMWPLNGLSLMLTWFCGSAFAVEKISMEKLEMQTWVIPRYGFQYAMSWEWRTINEMVERAIRDAEENGIRVLSLGLLNQDDRLNKNGELYVKKNPNLKVKISDGSCLAVAAVLNSIPEGTKQVIMRGKLSKVAFIVARTLLSLRSIQIITVHQKDYEKLKLQLPANMIENDKLLILSNAQLPSTKVWLVGEGVSAEEQSRAVKGTIFIPFSQFPPREYRRGDCVYRLTPSMAVPKSLENIHCCENWLPRRVMSAWRVAGIVHALEGWNVDEVGDMVVDHDKAWKAALSHGFLPIIS</sequence>
<evidence type="ECO:0000256" key="10">
    <source>
        <dbReference type="SAM" id="Phobius"/>
    </source>
</evidence>
<feature type="transmembrane region" description="Helical" evidence="10">
    <location>
        <begin position="185"/>
        <end position="215"/>
    </location>
</feature>
<gene>
    <name evidence="13" type="ORF">ZOSMA_37G00140</name>
</gene>
<evidence type="ECO:0000259" key="11">
    <source>
        <dbReference type="Pfam" id="PF04116"/>
    </source>
</evidence>
<evidence type="ECO:0000256" key="3">
    <source>
        <dbReference type="ARBA" id="ARBA00013146"/>
    </source>
</evidence>
<keyword evidence="7 10" id="KW-0472">Membrane</keyword>
<feature type="transmembrane region" description="Helical" evidence="10">
    <location>
        <begin position="131"/>
        <end position="148"/>
    </location>
</feature>
<organism evidence="13 14">
    <name type="scientific">Zostera marina</name>
    <name type="common">Eelgrass</name>
    <dbReference type="NCBI Taxonomy" id="29655"/>
    <lineage>
        <taxon>Eukaryota</taxon>
        <taxon>Viridiplantae</taxon>
        <taxon>Streptophyta</taxon>
        <taxon>Embryophyta</taxon>
        <taxon>Tracheophyta</taxon>
        <taxon>Spermatophyta</taxon>
        <taxon>Magnoliopsida</taxon>
        <taxon>Liliopsida</taxon>
        <taxon>Zosteraceae</taxon>
        <taxon>Zostera</taxon>
    </lineage>
</organism>
<keyword evidence="4 10" id="KW-0812">Transmembrane</keyword>
<evidence type="ECO:0000256" key="9">
    <source>
        <dbReference type="ARBA" id="ARBA00047909"/>
    </source>
</evidence>
<evidence type="ECO:0000256" key="7">
    <source>
        <dbReference type="ARBA" id="ARBA00023136"/>
    </source>
</evidence>
<evidence type="ECO:0000256" key="4">
    <source>
        <dbReference type="ARBA" id="ARBA00022692"/>
    </source>
</evidence>
<feature type="transmembrane region" description="Helical" evidence="10">
    <location>
        <begin position="102"/>
        <end position="119"/>
    </location>
</feature>
<comment type="subcellular location">
    <subcellularLocation>
        <location evidence="1">Endoplasmic reticulum membrane</location>
        <topology evidence="1">Multi-pass membrane protein</topology>
    </subcellularLocation>
</comment>
<proteinExistence type="inferred from homology"/>
<reference evidence="14" key="1">
    <citation type="journal article" date="2016" name="Nature">
        <title>The genome of the seagrass Zostera marina reveals angiosperm adaptation to the sea.</title>
        <authorList>
            <person name="Olsen J.L."/>
            <person name="Rouze P."/>
            <person name="Verhelst B."/>
            <person name="Lin Y.-C."/>
            <person name="Bayer T."/>
            <person name="Collen J."/>
            <person name="Dattolo E."/>
            <person name="De Paoli E."/>
            <person name="Dittami S."/>
            <person name="Maumus F."/>
            <person name="Michel G."/>
            <person name="Kersting A."/>
            <person name="Lauritano C."/>
            <person name="Lohaus R."/>
            <person name="Toepel M."/>
            <person name="Tonon T."/>
            <person name="Vanneste K."/>
            <person name="Amirebrahimi M."/>
            <person name="Brakel J."/>
            <person name="Bostroem C."/>
            <person name="Chovatia M."/>
            <person name="Grimwood J."/>
            <person name="Jenkins J.W."/>
            <person name="Jueterbock A."/>
            <person name="Mraz A."/>
            <person name="Stam W.T."/>
            <person name="Tice H."/>
            <person name="Bornberg-Bauer E."/>
            <person name="Green P.J."/>
            <person name="Pearson G.A."/>
            <person name="Procaccini G."/>
            <person name="Duarte C.M."/>
            <person name="Schmutz J."/>
            <person name="Reusch T.B.H."/>
            <person name="Van de Peer Y."/>
        </authorList>
    </citation>
    <scope>NUCLEOTIDE SEQUENCE [LARGE SCALE GENOMIC DNA]</scope>
    <source>
        <strain evidence="14">cv. Finnish</strain>
    </source>
</reference>
<evidence type="ECO:0000256" key="5">
    <source>
        <dbReference type="ARBA" id="ARBA00022824"/>
    </source>
</evidence>
<name>A0A0K9P7K5_ZOSMR</name>
<evidence type="ECO:0000313" key="14">
    <source>
        <dbReference type="Proteomes" id="UP000036987"/>
    </source>
</evidence>
<evidence type="ECO:0000256" key="8">
    <source>
        <dbReference type="ARBA" id="ARBA00023239"/>
    </source>
</evidence>
<dbReference type="EMBL" id="LFYR01001173">
    <property type="protein sequence ID" value="KMZ64135.1"/>
    <property type="molecule type" value="Genomic_DNA"/>
</dbReference>
<dbReference type="Pfam" id="PF12076">
    <property type="entry name" value="CER1-like_C"/>
    <property type="match status" value="1"/>
</dbReference>
<dbReference type="GO" id="GO:0016491">
    <property type="term" value="F:oxidoreductase activity"/>
    <property type="evidence" value="ECO:0007669"/>
    <property type="project" value="InterPro"/>
</dbReference>
<dbReference type="Proteomes" id="UP000036987">
    <property type="component" value="Unassembled WGS sequence"/>
</dbReference>
<dbReference type="OrthoDB" id="408954at2759"/>
<accession>A0A0K9P7K5</accession>
<dbReference type="Pfam" id="PF04116">
    <property type="entry name" value="FA_hydroxylase"/>
    <property type="match status" value="1"/>
</dbReference>
<evidence type="ECO:0000313" key="13">
    <source>
        <dbReference type="EMBL" id="KMZ64135.1"/>
    </source>
</evidence>
<feature type="transmembrane region" description="Helical" evidence="10">
    <location>
        <begin position="338"/>
        <end position="360"/>
    </location>
</feature>
<dbReference type="GO" id="GO:0071771">
    <property type="term" value="F:aldehyde oxygenase (deformylating) activity"/>
    <property type="evidence" value="ECO:0007669"/>
    <property type="project" value="UniProtKB-EC"/>
</dbReference>
<evidence type="ECO:0000259" key="12">
    <source>
        <dbReference type="Pfam" id="PF12076"/>
    </source>
</evidence>
<dbReference type="AlphaFoldDB" id="A0A0K9P7K5"/>
<dbReference type="GO" id="GO:0005506">
    <property type="term" value="F:iron ion binding"/>
    <property type="evidence" value="ECO:0007669"/>
    <property type="project" value="InterPro"/>
</dbReference>
<dbReference type="EC" id="4.1.99.5" evidence="3"/>
<keyword evidence="14" id="KW-1185">Reference proteome</keyword>
<dbReference type="InterPro" id="IPR006694">
    <property type="entry name" value="Fatty_acid_hydroxylase"/>
</dbReference>
<evidence type="ECO:0000256" key="2">
    <source>
        <dbReference type="ARBA" id="ARBA00009324"/>
    </source>
</evidence>
<feature type="transmembrane region" description="Helical" evidence="10">
    <location>
        <begin position="18"/>
        <end position="35"/>
    </location>
</feature>
<comment type="similarity">
    <text evidence="2">Belongs to the sterol desaturase family.</text>
</comment>
<comment type="caution">
    <text evidence="13">The sequence shown here is derived from an EMBL/GenBank/DDBJ whole genome shotgun (WGS) entry which is preliminary data.</text>
</comment>
<dbReference type="OMA" id="SYRWFMR"/>